<name>A0A062VLR0_9PROT</name>
<keyword evidence="9 11" id="KW-0472">Membrane</keyword>
<dbReference type="RefSeq" id="WP_035596544.1">
    <property type="nucleotide sequence ID" value="NZ_ARYM01000007.1"/>
</dbReference>
<keyword evidence="5 11" id="KW-0812">Transmembrane</keyword>
<keyword evidence="3 11" id="KW-1134">Transmembrane beta strand</keyword>
<evidence type="ECO:0000256" key="13">
    <source>
        <dbReference type="SAM" id="SignalP"/>
    </source>
</evidence>
<feature type="signal peptide" evidence="13">
    <location>
        <begin position="1"/>
        <end position="27"/>
    </location>
</feature>
<reference evidence="16 17" key="1">
    <citation type="journal article" date="2014" name="Antonie Van Leeuwenhoek">
        <title>Hyphomonas beringensis sp. nov. and Hyphomonas chukchiensis sp. nov., isolated from surface seawater of the Bering Sea and Chukchi Sea.</title>
        <authorList>
            <person name="Li C."/>
            <person name="Lai Q."/>
            <person name="Li G."/>
            <person name="Dong C."/>
            <person name="Wang J."/>
            <person name="Liao Y."/>
            <person name="Shao Z."/>
        </authorList>
    </citation>
    <scope>NUCLEOTIDE SEQUENCE [LARGE SCALE GENOMIC DNA]</scope>
    <source>
        <strain evidence="16 17">PS728</strain>
    </source>
</reference>
<evidence type="ECO:0000256" key="12">
    <source>
        <dbReference type="RuleBase" id="RU003357"/>
    </source>
</evidence>
<comment type="caution">
    <text evidence="16">The sequence shown here is derived from an EMBL/GenBank/DDBJ whole genome shotgun (WGS) entry which is preliminary data.</text>
</comment>
<dbReference type="PANTHER" id="PTHR32552">
    <property type="entry name" value="FERRICHROME IRON RECEPTOR-RELATED"/>
    <property type="match status" value="1"/>
</dbReference>
<dbReference type="InterPro" id="IPR039426">
    <property type="entry name" value="TonB-dep_rcpt-like"/>
</dbReference>
<evidence type="ECO:0000256" key="1">
    <source>
        <dbReference type="ARBA" id="ARBA00004571"/>
    </source>
</evidence>
<dbReference type="Proteomes" id="UP000027100">
    <property type="component" value="Unassembled WGS sequence"/>
</dbReference>
<dbReference type="STRING" id="1280954.HPO_07682"/>
<dbReference type="CDD" id="cd01347">
    <property type="entry name" value="ligand_gated_channel"/>
    <property type="match status" value="1"/>
</dbReference>
<dbReference type="EMBL" id="ARYM01000007">
    <property type="protein sequence ID" value="KCZ99090.1"/>
    <property type="molecule type" value="Genomic_DNA"/>
</dbReference>
<dbReference type="OrthoDB" id="9760333at2"/>
<gene>
    <name evidence="16" type="ORF">HPO_07682</name>
</gene>
<evidence type="ECO:0000256" key="5">
    <source>
        <dbReference type="ARBA" id="ARBA00022692"/>
    </source>
</evidence>
<comment type="similarity">
    <text evidence="11 12">Belongs to the TonB-dependent receptor family.</text>
</comment>
<evidence type="ECO:0000256" key="8">
    <source>
        <dbReference type="ARBA" id="ARBA00023077"/>
    </source>
</evidence>
<dbReference type="InterPro" id="IPR012910">
    <property type="entry name" value="Plug_dom"/>
</dbReference>
<dbReference type="eggNOG" id="COG4771">
    <property type="taxonomic scope" value="Bacteria"/>
</dbReference>
<dbReference type="SUPFAM" id="SSF56935">
    <property type="entry name" value="Porins"/>
    <property type="match status" value="1"/>
</dbReference>
<dbReference type="Pfam" id="PF00593">
    <property type="entry name" value="TonB_dep_Rec_b-barrel"/>
    <property type="match status" value="1"/>
</dbReference>
<evidence type="ECO:0000256" key="9">
    <source>
        <dbReference type="ARBA" id="ARBA00023136"/>
    </source>
</evidence>
<keyword evidence="2 11" id="KW-0813">Transport</keyword>
<organism evidence="16 17">
    <name type="scientific">Hyphomonas polymorpha PS728</name>
    <dbReference type="NCBI Taxonomy" id="1280954"/>
    <lineage>
        <taxon>Bacteria</taxon>
        <taxon>Pseudomonadati</taxon>
        <taxon>Pseudomonadota</taxon>
        <taxon>Alphaproteobacteria</taxon>
        <taxon>Hyphomonadales</taxon>
        <taxon>Hyphomonadaceae</taxon>
        <taxon>Hyphomonas</taxon>
    </lineage>
</organism>
<evidence type="ECO:0000256" key="2">
    <source>
        <dbReference type="ARBA" id="ARBA00022448"/>
    </source>
</evidence>
<evidence type="ECO:0000313" key="16">
    <source>
        <dbReference type="EMBL" id="KCZ99090.1"/>
    </source>
</evidence>
<dbReference type="InterPro" id="IPR000531">
    <property type="entry name" value="Beta-barrel_TonB"/>
</dbReference>
<dbReference type="PANTHER" id="PTHR32552:SF81">
    <property type="entry name" value="TONB-DEPENDENT OUTER MEMBRANE RECEPTOR"/>
    <property type="match status" value="1"/>
</dbReference>
<feature type="domain" description="TonB-dependent receptor-like beta-barrel" evidence="14">
    <location>
        <begin position="311"/>
        <end position="739"/>
    </location>
</feature>
<keyword evidence="4" id="KW-0410">Iron transport</keyword>
<dbReference type="Pfam" id="PF07715">
    <property type="entry name" value="Plug"/>
    <property type="match status" value="1"/>
</dbReference>
<evidence type="ECO:0000256" key="6">
    <source>
        <dbReference type="ARBA" id="ARBA00023004"/>
    </source>
</evidence>
<keyword evidence="6" id="KW-0408">Iron</keyword>
<keyword evidence="17" id="KW-1185">Reference proteome</keyword>
<keyword evidence="13" id="KW-0732">Signal</keyword>
<sequence>MQPKHRILFTASALTIAMASFAPIVQAQEDAVEDDNRRLGTITVTAQRVEQNIQQVPISVTAIGGDALAARQIDGFDQLQYVAPGVTFNSGVNARQSATTIRGIGTGLFNIGIEGSVAIAVDGVIMGREGAGIFDFEDVERVEVLRGPQGTLFGKNASAGVISIVTKKPTETLTAEMNLGYGSYDEINAYGAISGPIADGITARISAYSNTRDGYIKNVNPNSPQKRVNERNEQGVRAKVNFALSDESDLLLSADYVTRDQAAGALTYRQASAGGPGTGLLGYGVPAIRNQSAALGIVPSPDNLNIGSEVPFSSKMDAWGLAAEYSRSLGEFEFVSLTSYREWDSVDNNDSDLTPLPILEINSGDLGQSQFSQEFRIVSPRDRAFTYTLGAYYFTQDIDQNNIQAGTAGLNLLGALPAGARVGTRLESEFSETNYALFGQGEYAVTEKLSLIGGLRILNSEVEGSQEKFIANGAVAPFAGQAVSNGVQSAGDDDTAVVWRLGAQYFVDDNTNLFTTVTRGYKSAGVVQGLTINPVSGNTLPTVEAEIPTQFEAGIRRSSPGGRLITNLTGFYGQIEDFQAQTLVPGPSGTSVFAVSNAGKAETYGFESEITALPTDNLTLSAAIAYTKATFDEFTGAPCYQLQTAAQGCTGTPASQDLSGKRLPNSPEWVINALARYDFDLTAQNTAFVQLGAQYRSDTMSGLANDPNTIIDAYTLLDMQIGVNFWDDRATFTVFGRNLTDENFAEAIVGMPFDTGGYAQFVTLEAQRTWGAKLTLRY</sequence>
<dbReference type="AlphaFoldDB" id="A0A062VLR0"/>
<accession>A0A062VLR0</accession>
<keyword evidence="10 11" id="KW-0998">Cell outer membrane</keyword>
<evidence type="ECO:0000256" key="4">
    <source>
        <dbReference type="ARBA" id="ARBA00022496"/>
    </source>
</evidence>
<keyword evidence="16" id="KW-0675">Receptor</keyword>
<proteinExistence type="inferred from homology"/>
<evidence type="ECO:0000259" key="14">
    <source>
        <dbReference type="Pfam" id="PF00593"/>
    </source>
</evidence>
<evidence type="ECO:0000313" key="17">
    <source>
        <dbReference type="Proteomes" id="UP000027100"/>
    </source>
</evidence>
<dbReference type="Gene3D" id="2.40.170.20">
    <property type="entry name" value="TonB-dependent receptor, beta-barrel domain"/>
    <property type="match status" value="1"/>
</dbReference>
<evidence type="ECO:0000256" key="3">
    <source>
        <dbReference type="ARBA" id="ARBA00022452"/>
    </source>
</evidence>
<dbReference type="GO" id="GO:0006826">
    <property type="term" value="P:iron ion transport"/>
    <property type="evidence" value="ECO:0007669"/>
    <property type="project" value="UniProtKB-KW"/>
</dbReference>
<evidence type="ECO:0000259" key="15">
    <source>
        <dbReference type="Pfam" id="PF07715"/>
    </source>
</evidence>
<dbReference type="PROSITE" id="PS52016">
    <property type="entry name" value="TONB_DEPENDENT_REC_3"/>
    <property type="match status" value="1"/>
</dbReference>
<evidence type="ECO:0000256" key="7">
    <source>
        <dbReference type="ARBA" id="ARBA00023065"/>
    </source>
</evidence>
<dbReference type="InterPro" id="IPR036942">
    <property type="entry name" value="Beta-barrel_TonB_sf"/>
</dbReference>
<feature type="chain" id="PRO_5001615466" evidence="13">
    <location>
        <begin position="28"/>
        <end position="778"/>
    </location>
</feature>
<protein>
    <submittedName>
        <fullName evidence="16">TonB-dependent receptor</fullName>
    </submittedName>
</protein>
<keyword evidence="8 12" id="KW-0798">TonB box</keyword>
<keyword evidence="7" id="KW-0406">Ion transport</keyword>
<evidence type="ECO:0000256" key="10">
    <source>
        <dbReference type="ARBA" id="ARBA00023237"/>
    </source>
</evidence>
<feature type="domain" description="TonB-dependent receptor plug" evidence="15">
    <location>
        <begin position="53"/>
        <end position="161"/>
    </location>
</feature>
<dbReference type="PATRIC" id="fig|1280954.3.peg.1559"/>
<evidence type="ECO:0000256" key="11">
    <source>
        <dbReference type="PROSITE-ProRule" id="PRU01360"/>
    </source>
</evidence>
<comment type="subcellular location">
    <subcellularLocation>
        <location evidence="1 11">Cell outer membrane</location>
        <topology evidence="1 11">Multi-pass membrane protein</topology>
    </subcellularLocation>
</comment>
<dbReference type="GO" id="GO:0009279">
    <property type="term" value="C:cell outer membrane"/>
    <property type="evidence" value="ECO:0007669"/>
    <property type="project" value="UniProtKB-SubCell"/>
</dbReference>